<dbReference type="InterPro" id="IPR013128">
    <property type="entry name" value="Peptidase_C1A"/>
</dbReference>
<dbReference type="PANTHER" id="PTHR12411">
    <property type="entry name" value="CYSTEINE PROTEASE FAMILY C1-RELATED"/>
    <property type="match status" value="1"/>
</dbReference>
<feature type="domain" description="Peptidase C1A papain C-terminal" evidence="3">
    <location>
        <begin position="121"/>
        <end position="313"/>
    </location>
</feature>
<comment type="similarity">
    <text evidence="1">Belongs to the peptidase C1 family.</text>
</comment>
<dbReference type="InterPro" id="IPR039417">
    <property type="entry name" value="Peptidase_C1A_papain-like"/>
</dbReference>
<dbReference type="InterPro" id="IPR000668">
    <property type="entry name" value="Peptidase_C1A_C"/>
</dbReference>
<name>A0A6V7PVX8_ANACO</name>
<dbReference type="SMART" id="SM00848">
    <property type="entry name" value="Inhibitor_I29"/>
    <property type="match status" value="1"/>
</dbReference>
<dbReference type="Pfam" id="PF00112">
    <property type="entry name" value="Peptidase_C1"/>
    <property type="match status" value="1"/>
</dbReference>
<reference evidence="5" key="1">
    <citation type="submission" date="2020-07" db="EMBL/GenBank/DDBJ databases">
        <authorList>
            <person name="Lin J."/>
        </authorList>
    </citation>
    <scope>NUCLEOTIDE SEQUENCE</scope>
</reference>
<evidence type="ECO:0000256" key="2">
    <source>
        <dbReference type="ARBA" id="ARBA00023157"/>
    </source>
</evidence>
<dbReference type="SUPFAM" id="SSF54001">
    <property type="entry name" value="Cysteine proteinases"/>
    <property type="match status" value="1"/>
</dbReference>
<dbReference type="PRINTS" id="PR00705">
    <property type="entry name" value="PAPAIN"/>
</dbReference>
<dbReference type="Pfam" id="PF08246">
    <property type="entry name" value="Inhibitor_I29"/>
    <property type="match status" value="1"/>
</dbReference>
<evidence type="ECO:0000259" key="3">
    <source>
        <dbReference type="SMART" id="SM00645"/>
    </source>
</evidence>
<accession>A0A6V7PVX8</accession>
<dbReference type="Gene3D" id="3.90.70.10">
    <property type="entry name" value="Cysteine proteinases"/>
    <property type="match status" value="2"/>
</dbReference>
<gene>
    <name evidence="5" type="ORF">CB5_LOCUS18106</name>
</gene>
<dbReference type="InterPro" id="IPR013201">
    <property type="entry name" value="Prot_inhib_I29"/>
</dbReference>
<feature type="domain" description="Cathepsin propeptide inhibitor" evidence="4">
    <location>
        <begin position="9"/>
        <end position="66"/>
    </location>
</feature>
<evidence type="ECO:0000313" key="5">
    <source>
        <dbReference type="EMBL" id="CAD1834895.1"/>
    </source>
</evidence>
<dbReference type="EMBL" id="LR862152">
    <property type="protein sequence ID" value="CAD1834895.1"/>
    <property type="molecule type" value="Genomic_DNA"/>
</dbReference>
<evidence type="ECO:0000256" key="1">
    <source>
        <dbReference type="ARBA" id="ARBA00008455"/>
    </source>
</evidence>
<keyword evidence="2" id="KW-1015">Disulfide bond</keyword>
<dbReference type="AlphaFoldDB" id="A0A6V7PVX8"/>
<sequence length="314" mass="34928">MDGPTMTMFEDWMSEHGRTYANAKEKQQRYEIFKNNVKYIEGFNKVGGRSYTLGVNRFSDMTNEEYANTFAVGIAEQDIPTDIETALVEAEYENTPLRATVDRRTQDLSVVTRGHTKNTPLRATVDWRTEGAVTEVKDQGDCDCCWAFAVVATVESIYKIKKGELKSLSVQQVLDCSNGGLTTEANYPYKASKGVCDKTKESDHAAYITGYRLVTRNNETELMKAVNDQPVTVAVNATTWQHYKGGIFDEDCSSDVTHTVAVVGYGEESGKKYWILKNSAGPKWGESGYMRIAKDVAAKEGLCGIATAPLYPYI</sequence>
<dbReference type="CDD" id="cd02248">
    <property type="entry name" value="Peptidase_C1A"/>
    <property type="match status" value="1"/>
</dbReference>
<evidence type="ECO:0000259" key="4">
    <source>
        <dbReference type="SMART" id="SM00848"/>
    </source>
</evidence>
<dbReference type="GO" id="GO:0006508">
    <property type="term" value="P:proteolysis"/>
    <property type="evidence" value="ECO:0007669"/>
    <property type="project" value="InterPro"/>
</dbReference>
<protein>
    <submittedName>
        <fullName evidence="5">Uncharacterized protein</fullName>
    </submittedName>
</protein>
<organism evidence="5">
    <name type="scientific">Ananas comosus var. bracteatus</name>
    <name type="common">red pineapple</name>
    <dbReference type="NCBI Taxonomy" id="296719"/>
    <lineage>
        <taxon>Eukaryota</taxon>
        <taxon>Viridiplantae</taxon>
        <taxon>Streptophyta</taxon>
        <taxon>Embryophyta</taxon>
        <taxon>Tracheophyta</taxon>
        <taxon>Spermatophyta</taxon>
        <taxon>Magnoliopsida</taxon>
        <taxon>Liliopsida</taxon>
        <taxon>Poales</taxon>
        <taxon>Bromeliaceae</taxon>
        <taxon>Bromelioideae</taxon>
        <taxon>Ananas</taxon>
    </lineage>
</organism>
<dbReference type="SMART" id="SM00645">
    <property type="entry name" value="Pept_C1"/>
    <property type="match status" value="1"/>
</dbReference>
<dbReference type="InterPro" id="IPR038765">
    <property type="entry name" value="Papain-like_cys_pep_sf"/>
</dbReference>
<proteinExistence type="inferred from homology"/>
<dbReference type="GO" id="GO:0008234">
    <property type="term" value="F:cysteine-type peptidase activity"/>
    <property type="evidence" value="ECO:0007669"/>
    <property type="project" value="InterPro"/>
</dbReference>